<dbReference type="GO" id="GO:0019441">
    <property type="term" value="P:L-tryptophan catabolic process to kynurenine"/>
    <property type="evidence" value="ECO:0007669"/>
    <property type="project" value="InterPro"/>
</dbReference>
<dbReference type="RefSeq" id="WP_136734932.1">
    <property type="nucleotide sequence ID" value="NZ_SWDB01000009.1"/>
</dbReference>
<dbReference type="Proteomes" id="UP000307999">
    <property type="component" value="Unassembled WGS sequence"/>
</dbReference>
<protein>
    <submittedName>
        <fullName evidence="1">Cyclase family protein</fullName>
    </submittedName>
</protein>
<dbReference type="OrthoDB" id="7067800at2"/>
<comment type="caution">
    <text evidence="1">The sequence shown here is derived from an EMBL/GenBank/DDBJ whole genome shotgun (WGS) entry which is preliminary data.</text>
</comment>
<sequence length="220" mass="24704">MKLIDLSHTIFDGLITYKGLPAPHVCDFLSREQSKKHYNPDTSFLISEITLCSNTGTYLDTPFHRYQNGQDTSAVPLSALANLPGIKITVAEGIRAIDAEYFQHLDDLTGKAVLVETNWSRHFNSEQYYQEHPYLTQDAAEYLQQQRVALVGIDSLNIDDTQDSNRPVHSILLANNILIVEHLTNLKQIPEDNFRFTATPVKIKGVGTFPVRAFATIDAT</sequence>
<accession>A0A4U1B8R7</accession>
<dbReference type="PANTHER" id="PTHR31118:SF12">
    <property type="entry name" value="CYCLASE-LIKE PROTEIN 2"/>
    <property type="match status" value="1"/>
</dbReference>
<dbReference type="InterPro" id="IPR007325">
    <property type="entry name" value="KFase/CYL"/>
</dbReference>
<evidence type="ECO:0000313" key="2">
    <source>
        <dbReference type="Proteomes" id="UP000307999"/>
    </source>
</evidence>
<dbReference type="GO" id="GO:0004061">
    <property type="term" value="F:arylformamidase activity"/>
    <property type="evidence" value="ECO:0007669"/>
    <property type="project" value="InterPro"/>
</dbReference>
<name>A0A4U1B8R7_9GAMM</name>
<dbReference type="Gene3D" id="3.50.30.50">
    <property type="entry name" value="Putative cyclase"/>
    <property type="match status" value="1"/>
</dbReference>
<dbReference type="PANTHER" id="PTHR31118">
    <property type="entry name" value="CYCLASE-LIKE PROTEIN 2"/>
    <property type="match status" value="1"/>
</dbReference>
<dbReference type="SUPFAM" id="SSF102198">
    <property type="entry name" value="Putative cyclase"/>
    <property type="match status" value="1"/>
</dbReference>
<proteinExistence type="predicted"/>
<reference evidence="1 2" key="1">
    <citation type="submission" date="2019-04" db="EMBL/GenBank/DDBJ databases">
        <title>Thalassotalea guangxiensis sp. nov., isolated from sediment of the coastal wetland.</title>
        <authorList>
            <person name="Zheng S."/>
            <person name="Zhang D."/>
        </authorList>
    </citation>
    <scope>NUCLEOTIDE SEQUENCE [LARGE SCALE GENOMIC DNA]</scope>
    <source>
        <strain evidence="1 2">ZS-4</strain>
    </source>
</reference>
<dbReference type="Pfam" id="PF04199">
    <property type="entry name" value="Cyclase"/>
    <property type="match status" value="1"/>
</dbReference>
<dbReference type="EMBL" id="SWDB01000009">
    <property type="protein sequence ID" value="TKB46356.1"/>
    <property type="molecule type" value="Genomic_DNA"/>
</dbReference>
<evidence type="ECO:0000313" key="1">
    <source>
        <dbReference type="EMBL" id="TKB46356.1"/>
    </source>
</evidence>
<keyword evidence="2" id="KW-1185">Reference proteome</keyword>
<gene>
    <name evidence="1" type="ORF">E8M12_04700</name>
</gene>
<organism evidence="1 2">
    <name type="scientific">Thalassotalea mangrovi</name>
    <dbReference type="NCBI Taxonomy" id="2572245"/>
    <lineage>
        <taxon>Bacteria</taxon>
        <taxon>Pseudomonadati</taxon>
        <taxon>Pseudomonadota</taxon>
        <taxon>Gammaproteobacteria</taxon>
        <taxon>Alteromonadales</taxon>
        <taxon>Colwelliaceae</taxon>
        <taxon>Thalassotalea</taxon>
    </lineage>
</organism>
<dbReference type="InterPro" id="IPR037175">
    <property type="entry name" value="KFase_sf"/>
</dbReference>
<dbReference type="AlphaFoldDB" id="A0A4U1B8R7"/>